<evidence type="ECO:0000313" key="6">
    <source>
        <dbReference type="EMBL" id="CAI8055304.1"/>
    </source>
</evidence>
<keyword evidence="2" id="KW-0547">Nucleotide-binding</keyword>
<dbReference type="GO" id="GO:0005524">
    <property type="term" value="F:ATP binding"/>
    <property type="evidence" value="ECO:0007669"/>
    <property type="project" value="UniProtKB-KW"/>
</dbReference>
<dbReference type="PANTHER" id="PTHR43527:SF2">
    <property type="entry name" value="4-DIPHOSPHOCYTIDYL-2-C-METHYL-D-ERYTHRITOL KINASE, CHLOROPLASTIC"/>
    <property type="match status" value="1"/>
</dbReference>
<evidence type="ECO:0000256" key="2">
    <source>
        <dbReference type="ARBA" id="ARBA00022741"/>
    </source>
</evidence>
<keyword evidence="3 6" id="KW-0418">Kinase</keyword>
<keyword evidence="4" id="KW-0067">ATP-binding</keyword>
<feature type="domain" description="GHMP kinase N-terminal" evidence="5">
    <location>
        <begin position="66"/>
        <end position="142"/>
    </location>
</feature>
<evidence type="ECO:0000259" key="5">
    <source>
        <dbReference type="Pfam" id="PF00288"/>
    </source>
</evidence>
<reference evidence="6" key="1">
    <citation type="submission" date="2023-03" db="EMBL/GenBank/DDBJ databases">
        <authorList>
            <person name="Steffen K."/>
            <person name="Cardenas P."/>
        </authorList>
    </citation>
    <scope>NUCLEOTIDE SEQUENCE</scope>
</reference>
<keyword evidence="1" id="KW-0808">Transferase</keyword>
<sequence length="170" mass="17368">MRVRVGAPAKLNLYLHVTGRRADGYHELDSLVTFTALADTLEIAPAESLRLSVTGPFADALDAGDNLAARAATALAEKLGRPADVRITLDKRIPVAAGLGGGSADAAAVLRGLARLWRLGAEHAGDLRETALGLGADVPVCLDSRAAHMAGIGEALSAPPHAAAVRRAAG</sequence>
<protein>
    <submittedName>
        <fullName evidence="6">4-diphosphocytidyl-2-C-methyl-D-erythritol kinase</fullName>
    </submittedName>
</protein>
<evidence type="ECO:0000313" key="7">
    <source>
        <dbReference type="Proteomes" id="UP001174909"/>
    </source>
</evidence>
<dbReference type="InterPro" id="IPR020568">
    <property type="entry name" value="Ribosomal_Su5_D2-typ_SF"/>
</dbReference>
<organism evidence="6 7">
    <name type="scientific">Geodia barretti</name>
    <name type="common">Barrett's horny sponge</name>
    <dbReference type="NCBI Taxonomy" id="519541"/>
    <lineage>
        <taxon>Eukaryota</taxon>
        <taxon>Metazoa</taxon>
        <taxon>Porifera</taxon>
        <taxon>Demospongiae</taxon>
        <taxon>Heteroscleromorpha</taxon>
        <taxon>Tetractinellida</taxon>
        <taxon>Astrophorina</taxon>
        <taxon>Geodiidae</taxon>
        <taxon>Geodia</taxon>
    </lineage>
</organism>
<name>A0AA35TW43_GEOBA</name>
<keyword evidence="7" id="KW-1185">Reference proteome</keyword>
<proteinExistence type="predicted"/>
<evidence type="ECO:0000256" key="3">
    <source>
        <dbReference type="ARBA" id="ARBA00022777"/>
    </source>
</evidence>
<dbReference type="SUPFAM" id="SSF54211">
    <property type="entry name" value="Ribosomal protein S5 domain 2-like"/>
    <property type="match status" value="1"/>
</dbReference>
<evidence type="ECO:0000256" key="4">
    <source>
        <dbReference type="ARBA" id="ARBA00022840"/>
    </source>
</evidence>
<evidence type="ECO:0000256" key="1">
    <source>
        <dbReference type="ARBA" id="ARBA00022679"/>
    </source>
</evidence>
<dbReference type="AlphaFoldDB" id="A0AA35TW43"/>
<comment type="caution">
    <text evidence="6">The sequence shown here is derived from an EMBL/GenBank/DDBJ whole genome shotgun (WGS) entry which is preliminary data.</text>
</comment>
<dbReference type="Gene3D" id="3.30.230.10">
    <property type="match status" value="1"/>
</dbReference>
<dbReference type="InterPro" id="IPR014721">
    <property type="entry name" value="Ribsml_uS5_D2-typ_fold_subgr"/>
</dbReference>
<dbReference type="InterPro" id="IPR006204">
    <property type="entry name" value="GHMP_kinase_N_dom"/>
</dbReference>
<accession>A0AA35TW43</accession>
<gene>
    <name evidence="6" type="ORF">GBAR_LOCUS30210</name>
</gene>
<dbReference type="GO" id="GO:0050515">
    <property type="term" value="F:4-(cytidine 5'-diphospho)-2-C-methyl-D-erythritol kinase activity"/>
    <property type="evidence" value="ECO:0007669"/>
    <property type="project" value="TreeGrafter"/>
</dbReference>
<dbReference type="PANTHER" id="PTHR43527">
    <property type="entry name" value="4-DIPHOSPHOCYTIDYL-2-C-METHYL-D-ERYTHRITOL KINASE, CHLOROPLASTIC"/>
    <property type="match status" value="1"/>
</dbReference>
<dbReference type="Proteomes" id="UP001174909">
    <property type="component" value="Unassembled WGS sequence"/>
</dbReference>
<dbReference type="EMBL" id="CASHTH010004268">
    <property type="protein sequence ID" value="CAI8055304.1"/>
    <property type="molecule type" value="Genomic_DNA"/>
</dbReference>
<dbReference type="Pfam" id="PF00288">
    <property type="entry name" value="GHMP_kinases_N"/>
    <property type="match status" value="1"/>
</dbReference>